<sequence>MKSAAMSQLRMMLLLLVVIMPGMASAVTVEGLYQVQVPVADTSPASQQAAYAEGLKQVLARVAGNPDVLQSDQVDALLGKAESLVQAYQYQTSPEGNDVLTITYGAVAVNRALANMQVPVWGANRPLTLGWVAVDSGRDRWVLTSDDNGLDAHGRWSRAFREAAVQRGLPFALPPSEVRDQRDLTSDIRGQFMDSIRTSSSAYPHNLISVVNVSRRGPGWEANWRLDGPAFSETGEVRDAASSEALATAVVDAWANLLAARYSVEAGKVSDAQRVDLKVENIQSVEDYGHVLTSLQHMTPVVSAGPVQAAGDVATLRVSFSGELSVLKEYIALDHRFQPVEAERQTIGVQGKVSASGSNTAATAPVPADREESTGAGDEPSASPDAAARVVGALAYRPVETEGDAATVESEQSFESLYPVLRYRWVGNGSPVGAAE</sequence>
<dbReference type="RefSeq" id="WP_131482461.1">
    <property type="nucleotide sequence ID" value="NZ_SJDL01000021.1"/>
</dbReference>
<dbReference type="Pfam" id="PF09839">
    <property type="entry name" value="DUF2066"/>
    <property type="match status" value="1"/>
</dbReference>
<feature type="region of interest" description="Disordered" evidence="1">
    <location>
        <begin position="349"/>
        <end position="385"/>
    </location>
</feature>
<gene>
    <name evidence="2" type="ORF">EZI54_13770</name>
</gene>
<protein>
    <submittedName>
        <fullName evidence="2">DUF2066 domain-containing protein</fullName>
    </submittedName>
</protein>
<organism evidence="2 3">
    <name type="scientific">Marinobacter halodurans</name>
    <dbReference type="NCBI Taxonomy" id="2528979"/>
    <lineage>
        <taxon>Bacteria</taxon>
        <taxon>Pseudomonadati</taxon>
        <taxon>Pseudomonadota</taxon>
        <taxon>Gammaproteobacteria</taxon>
        <taxon>Pseudomonadales</taxon>
        <taxon>Marinobacteraceae</taxon>
        <taxon>Marinobacter</taxon>
    </lineage>
</organism>
<name>A0ABY1ZMH7_9GAMM</name>
<feature type="compositionally biased region" description="Polar residues" evidence="1">
    <location>
        <begin position="353"/>
        <end position="362"/>
    </location>
</feature>
<evidence type="ECO:0000256" key="1">
    <source>
        <dbReference type="SAM" id="MobiDB-lite"/>
    </source>
</evidence>
<proteinExistence type="predicted"/>
<evidence type="ECO:0000313" key="3">
    <source>
        <dbReference type="Proteomes" id="UP000313645"/>
    </source>
</evidence>
<comment type="caution">
    <text evidence="2">The sequence shown here is derived from an EMBL/GenBank/DDBJ whole genome shotgun (WGS) entry which is preliminary data.</text>
</comment>
<dbReference type="InterPro" id="IPR018642">
    <property type="entry name" value="DUF2066"/>
</dbReference>
<keyword evidence="3" id="KW-1185">Reference proteome</keyword>
<dbReference type="Proteomes" id="UP000313645">
    <property type="component" value="Unassembled WGS sequence"/>
</dbReference>
<dbReference type="EMBL" id="SJDL01000021">
    <property type="protein sequence ID" value="TBW54477.1"/>
    <property type="molecule type" value="Genomic_DNA"/>
</dbReference>
<evidence type="ECO:0000313" key="2">
    <source>
        <dbReference type="EMBL" id="TBW54477.1"/>
    </source>
</evidence>
<accession>A0ABY1ZMH7</accession>
<reference evidence="2 3" key="1">
    <citation type="submission" date="2019-02" db="EMBL/GenBank/DDBJ databases">
        <title>Marinobacter halodurans sp. nov., a marine bacterium isolated from sea tidal flat.</title>
        <authorList>
            <person name="Yoo Y."/>
            <person name="Lee D.W."/>
            <person name="Kim B.S."/>
            <person name="Kim J.-J."/>
        </authorList>
    </citation>
    <scope>NUCLEOTIDE SEQUENCE [LARGE SCALE GENOMIC DNA]</scope>
    <source>
        <strain evidence="2 3">YJ-S3-2</strain>
    </source>
</reference>